<proteinExistence type="predicted"/>
<evidence type="ECO:0000313" key="2">
    <source>
        <dbReference type="Proteomes" id="UP001529510"/>
    </source>
</evidence>
<protein>
    <submittedName>
        <fullName evidence="1">Uncharacterized protein</fullName>
    </submittedName>
</protein>
<dbReference type="AlphaFoldDB" id="A0ABD0PE03"/>
<evidence type="ECO:0000313" key="1">
    <source>
        <dbReference type="EMBL" id="KAL0171576.1"/>
    </source>
</evidence>
<comment type="caution">
    <text evidence="1">The sequence shown here is derived from an EMBL/GenBank/DDBJ whole genome shotgun (WGS) entry which is preliminary data.</text>
</comment>
<organism evidence="1 2">
    <name type="scientific">Cirrhinus mrigala</name>
    <name type="common">Mrigala</name>
    <dbReference type="NCBI Taxonomy" id="683832"/>
    <lineage>
        <taxon>Eukaryota</taxon>
        <taxon>Metazoa</taxon>
        <taxon>Chordata</taxon>
        <taxon>Craniata</taxon>
        <taxon>Vertebrata</taxon>
        <taxon>Euteleostomi</taxon>
        <taxon>Actinopterygii</taxon>
        <taxon>Neopterygii</taxon>
        <taxon>Teleostei</taxon>
        <taxon>Ostariophysi</taxon>
        <taxon>Cypriniformes</taxon>
        <taxon>Cyprinidae</taxon>
        <taxon>Labeoninae</taxon>
        <taxon>Labeonini</taxon>
        <taxon>Cirrhinus</taxon>
    </lineage>
</organism>
<name>A0ABD0PE03_CIRMR</name>
<dbReference type="Proteomes" id="UP001529510">
    <property type="component" value="Unassembled WGS sequence"/>
</dbReference>
<keyword evidence="2" id="KW-1185">Reference proteome</keyword>
<feature type="non-terminal residue" evidence="1">
    <location>
        <position position="50"/>
    </location>
</feature>
<gene>
    <name evidence="1" type="ORF">M9458_031887</name>
</gene>
<sequence length="50" mass="5640">MTDDFNSDCLTLRVSLLFSFCDRMESTEKCDVVIQHFNGKFLKTPPGVPG</sequence>
<reference evidence="1 2" key="1">
    <citation type="submission" date="2024-05" db="EMBL/GenBank/DDBJ databases">
        <title>Genome sequencing and assembly of Indian major carp, Cirrhinus mrigala (Hamilton, 1822).</title>
        <authorList>
            <person name="Mohindra V."/>
            <person name="Chowdhury L.M."/>
            <person name="Lal K."/>
            <person name="Jena J.K."/>
        </authorList>
    </citation>
    <scope>NUCLEOTIDE SEQUENCE [LARGE SCALE GENOMIC DNA]</scope>
    <source>
        <strain evidence="1">CM1030</strain>
        <tissue evidence="1">Blood</tissue>
    </source>
</reference>
<dbReference type="EMBL" id="JAMKFB020000016">
    <property type="protein sequence ID" value="KAL0171576.1"/>
    <property type="molecule type" value="Genomic_DNA"/>
</dbReference>
<accession>A0ABD0PE03</accession>